<reference evidence="2 3" key="1">
    <citation type="submission" date="2019-10" db="EMBL/GenBank/DDBJ databases">
        <title>Epibacterium sp. nov., isolated from seawater.</title>
        <authorList>
            <person name="Zhang X."/>
            <person name="Li N."/>
        </authorList>
    </citation>
    <scope>NUCLEOTIDE SEQUENCE [LARGE SCALE GENOMIC DNA]</scope>
    <source>
        <strain evidence="2 3">SM1969</strain>
    </source>
</reference>
<gene>
    <name evidence="2" type="ORF">GG681_10540</name>
</gene>
<comment type="caution">
    <text evidence="2">The sequence shown here is derived from an EMBL/GenBank/DDBJ whole genome shotgun (WGS) entry which is preliminary data.</text>
</comment>
<evidence type="ECO:0000313" key="2">
    <source>
        <dbReference type="EMBL" id="MQY43078.1"/>
    </source>
</evidence>
<dbReference type="RefSeq" id="WP_328593345.1">
    <property type="nucleotide sequence ID" value="NZ_WIXK01000005.1"/>
</dbReference>
<proteinExistence type="predicted"/>
<dbReference type="Proteomes" id="UP000436694">
    <property type="component" value="Unassembled WGS sequence"/>
</dbReference>
<evidence type="ECO:0000313" key="3">
    <source>
        <dbReference type="Proteomes" id="UP000436694"/>
    </source>
</evidence>
<keyword evidence="3" id="KW-1185">Reference proteome</keyword>
<sequence length="375" mass="39180">MQTGVKISLGAHGLLIGWAFIGGWFNSDPLPLQVQEVSLISAAEFERLSSQRAGPEVSDAPGDIAEPEAAELPEVPTNAATPPEVQIPEPVNAPPPDPIVEDRPEPLPEPEFTTPQVAVDTPDPLPSLRPTLRPDAGPAVDRVAPVPVAPPPPDAAPDEVEQPAVVAEDGASDVQEPQDATAPEAASDRIVTEENEGDAPVASAAPQTSLRPRLRPRTVPAREAVRETVQDSAPAPSDPADDIAAAVGDAVAEAIAGGADVEAPEPSGPPLTHGEKEGLRVAVSGCWNVGSLSSEALRTTVVVGFSVAQDGKPDTGSIRLLSSTGGSGRAERQAYEAARRAIIRCGGKGFDLPPEKYAQWRDIEITFNPERMRIR</sequence>
<protein>
    <submittedName>
        <fullName evidence="2">Energy transducer TonB</fullName>
    </submittedName>
</protein>
<dbReference type="SUPFAM" id="SSF74653">
    <property type="entry name" value="TolA/TonB C-terminal domain"/>
    <property type="match status" value="1"/>
</dbReference>
<dbReference type="Gene3D" id="3.30.1150.10">
    <property type="match status" value="1"/>
</dbReference>
<evidence type="ECO:0000256" key="1">
    <source>
        <dbReference type="SAM" id="MobiDB-lite"/>
    </source>
</evidence>
<feature type="region of interest" description="Disordered" evidence="1">
    <location>
        <begin position="49"/>
        <end position="242"/>
    </location>
</feature>
<dbReference type="AlphaFoldDB" id="A0A844AUH7"/>
<organism evidence="2 3">
    <name type="scientific">Tritonibacter aquimaris</name>
    <dbReference type="NCBI Taxonomy" id="2663379"/>
    <lineage>
        <taxon>Bacteria</taxon>
        <taxon>Pseudomonadati</taxon>
        <taxon>Pseudomonadota</taxon>
        <taxon>Alphaproteobacteria</taxon>
        <taxon>Rhodobacterales</taxon>
        <taxon>Paracoccaceae</taxon>
        <taxon>Tritonibacter</taxon>
    </lineage>
</organism>
<feature type="compositionally biased region" description="Low complexity" evidence="1">
    <location>
        <begin position="134"/>
        <end position="146"/>
    </location>
</feature>
<name>A0A844AUH7_9RHOB</name>
<accession>A0A844AUH7</accession>
<dbReference type="EMBL" id="WIXK01000005">
    <property type="protein sequence ID" value="MQY43078.1"/>
    <property type="molecule type" value="Genomic_DNA"/>
</dbReference>